<keyword evidence="2" id="KW-1185">Reference proteome</keyword>
<accession>A0A5B7JB43</accession>
<dbReference type="EMBL" id="VSRR010087153">
    <property type="protein sequence ID" value="MPC91266.1"/>
    <property type="molecule type" value="Genomic_DNA"/>
</dbReference>
<name>A0A5B7JB43_PORTR</name>
<sequence length="66" mass="7159">MERPLAGLIYNTVMHMSVSSTSGHCVRLPCGSPPPQRGHTRPEGRSTTLHMLNVWTHSSVSSSITS</sequence>
<reference evidence="1 2" key="1">
    <citation type="submission" date="2019-05" db="EMBL/GenBank/DDBJ databases">
        <title>Another draft genome of Portunus trituberculatus and its Hox gene families provides insights of decapod evolution.</title>
        <authorList>
            <person name="Jeong J.-H."/>
            <person name="Song I."/>
            <person name="Kim S."/>
            <person name="Choi T."/>
            <person name="Kim D."/>
            <person name="Ryu S."/>
            <person name="Kim W."/>
        </authorList>
    </citation>
    <scope>NUCLEOTIDE SEQUENCE [LARGE SCALE GENOMIC DNA]</scope>
    <source>
        <tissue evidence="1">Muscle</tissue>
    </source>
</reference>
<evidence type="ECO:0000313" key="1">
    <source>
        <dbReference type="EMBL" id="MPC91266.1"/>
    </source>
</evidence>
<protein>
    <submittedName>
        <fullName evidence="1">Uncharacterized protein</fullName>
    </submittedName>
</protein>
<comment type="caution">
    <text evidence="1">The sequence shown here is derived from an EMBL/GenBank/DDBJ whole genome shotgun (WGS) entry which is preliminary data.</text>
</comment>
<gene>
    <name evidence="1" type="ORF">E2C01_086290</name>
</gene>
<dbReference type="AlphaFoldDB" id="A0A5B7JB43"/>
<evidence type="ECO:0000313" key="2">
    <source>
        <dbReference type="Proteomes" id="UP000324222"/>
    </source>
</evidence>
<dbReference type="Proteomes" id="UP000324222">
    <property type="component" value="Unassembled WGS sequence"/>
</dbReference>
<proteinExistence type="predicted"/>
<organism evidence="1 2">
    <name type="scientific">Portunus trituberculatus</name>
    <name type="common">Swimming crab</name>
    <name type="synonym">Neptunus trituberculatus</name>
    <dbReference type="NCBI Taxonomy" id="210409"/>
    <lineage>
        <taxon>Eukaryota</taxon>
        <taxon>Metazoa</taxon>
        <taxon>Ecdysozoa</taxon>
        <taxon>Arthropoda</taxon>
        <taxon>Crustacea</taxon>
        <taxon>Multicrustacea</taxon>
        <taxon>Malacostraca</taxon>
        <taxon>Eumalacostraca</taxon>
        <taxon>Eucarida</taxon>
        <taxon>Decapoda</taxon>
        <taxon>Pleocyemata</taxon>
        <taxon>Brachyura</taxon>
        <taxon>Eubrachyura</taxon>
        <taxon>Portunoidea</taxon>
        <taxon>Portunidae</taxon>
        <taxon>Portuninae</taxon>
        <taxon>Portunus</taxon>
    </lineage>
</organism>